<dbReference type="Proteomes" id="UP001344632">
    <property type="component" value="Unassembled WGS sequence"/>
</dbReference>
<organism evidence="2 3">
    <name type="scientific">Paenibacillus dokdonensis</name>
    <dbReference type="NCBI Taxonomy" id="2567944"/>
    <lineage>
        <taxon>Bacteria</taxon>
        <taxon>Bacillati</taxon>
        <taxon>Bacillota</taxon>
        <taxon>Bacilli</taxon>
        <taxon>Bacillales</taxon>
        <taxon>Paenibacillaceae</taxon>
        <taxon>Paenibacillus</taxon>
    </lineage>
</organism>
<name>A0ABU6GRU9_9BACL</name>
<dbReference type="InterPro" id="IPR016181">
    <property type="entry name" value="Acyl_CoA_acyltransferase"/>
</dbReference>
<keyword evidence="2" id="KW-0808">Transferase</keyword>
<reference evidence="2 3" key="1">
    <citation type="submission" date="2023-03" db="EMBL/GenBank/DDBJ databases">
        <title>Bacillus Genome Sequencing.</title>
        <authorList>
            <person name="Dunlap C."/>
        </authorList>
    </citation>
    <scope>NUCLEOTIDE SEQUENCE [LARGE SCALE GENOMIC DNA]</scope>
    <source>
        <strain evidence="2 3">BD-525</strain>
    </source>
</reference>
<sequence>MNIRKVLPHELGEAAALSDFVFRQPDQQSMGRLFPYLFDPGISQSYGAFTEEGKIVAFMGLVPEVIRVGSARLCVFGLGSVCTHPDYRGQNLASKLLEECMEHAKRSGASLVFVSGDRSLYMRSGCQYFGHVHSAALNHSAARSLQAGIADGWTVRNMEPEDIFAVTELFASAQVGYEQGPAQLLALLGASPIPDIYRLNPQALVAIKGGRVQAFALAAVHSADIQSTTASEEPSRAVEWAGDIQGCALLFAEIYNRFPSKHMILPIPWQQEELLRLLQASGAEVTDGRNSGTVWIADASSLLNQCSSLLPDSWGSIFRTNVSLDQERSYTITKGDRELQLDDSGLLSLLFDPKSPHKPMAPEDFKTIPLPYLSGLHFV</sequence>
<dbReference type="Pfam" id="PF13527">
    <property type="entry name" value="Acetyltransf_9"/>
    <property type="match status" value="1"/>
</dbReference>
<dbReference type="EMBL" id="JARLKZ010000014">
    <property type="protein sequence ID" value="MEC0241827.1"/>
    <property type="molecule type" value="Genomic_DNA"/>
</dbReference>
<dbReference type="EC" id="2.3.1.-" evidence="2"/>
<feature type="domain" description="N-acetyltransferase" evidence="1">
    <location>
        <begin position="1"/>
        <end position="156"/>
    </location>
</feature>
<keyword evidence="2" id="KW-0012">Acyltransferase</keyword>
<dbReference type="CDD" id="cd04301">
    <property type="entry name" value="NAT_SF"/>
    <property type="match status" value="1"/>
</dbReference>
<gene>
    <name evidence="2" type="ORF">P4H66_18585</name>
</gene>
<dbReference type="SUPFAM" id="SSF55729">
    <property type="entry name" value="Acyl-CoA N-acyltransferases (Nat)"/>
    <property type="match status" value="1"/>
</dbReference>
<dbReference type="PROSITE" id="PS51186">
    <property type="entry name" value="GNAT"/>
    <property type="match status" value="1"/>
</dbReference>
<accession>A0ABU6GRU9</accession>
<dbReference type="InterPro" id="IPR000182">
    <property type="entry name" value="GNAT_dom"/>
</dbReference>
<comment type="caution">
    <text evidence="2">The sequence shown here is derived from an EMBL/GenBank/DDBJ whole genome shotgun (WGS) entry which is preliminary data.</text>
</comment>
<protein>
    <submittedName>
        <fullName evidence="2">GNAT family N-acetyltransferase</fullName>
        <ecNumber evidence="2">2.3.1.-</ecNumber>
    </submittedName>
</protein>
<evidence type="ECO:0000259" key="1">
    <source>
        <dbReference type="PROSITE" id="PS51186"/>
    </source>
</evidence>
<evidence type="ECO:0000313" key="2">
    <source>
        <dbReference type="EMBL" id="MEC0241827.1"/>
    </source>
</evidence>
<dbReference type="Gene3D" id="3.40.630.30">
    <property type="match status" value="1"/>
</dbReference>
<dbReference type="GO" id="GO:0016746">
    <property type="term" value="F:acyltransferase activity"/>
    <property type="evidence" value="ECO:0007669"/>
    <property type="project" value="UniProtKB-KW"/>
</dbReference>
<dbReference type="RefSeq" id="WP_326089484.1">
    <property type="nucleotide sequence ID" value="NZ_JARLKZ010000014.1"/>
</dbReference>
<proteinExistence type="predicted"/>
<keyword evidence="3" id="KW-1185">Reference proteome</keyword>
<evidence type="ECO:0000313" key="3">
    <source>
        <dbReference type="Proteomes" id="UP001344632"/>
    </source>
</evidence>